<dbReference type="AlphaFoldDB" id="A0A4S8I011"/>
<gene>
    <name evidence="2" type="ORF">FAM09_11400</name>
</gene>
<sequence>MPFYYYFFLLIMLAIIFLVFRSLFLRKRNISVELFVKALRNENSGHFEEAVINYECALQEVKKIRFHSSLKNKIIEKLKVLHTFIEYKNNVTIKTGLKGNWNETEDKTTTA</sequence>
<comment type="caution">
    <text evidence="2">The sequence shown here is derived from an EMBL/GenBank/DDBJ whole genome shotgun (WGS) entry which is preliminary data.</text>
</comment>
<keyword evidence="3" id="KW-1185">Reference proteome</keyword>
<accession>A0A4S8I011</accession>
<keyword evidence="1" id="KW-0812">Transmembrane</keyword>
<evidence type="ECO:0000313" key="3">
    <source>
        <dbReference type="Proteomes" id="UP000306918"/>
    </source>
</evidence>
<evidence type="ECO:0000313" key="2">
    <source>
        <dbReference type="EMBL" id="THU40459.1"/>
    </source>
</evidence>
<dbReference type="RefSeq" id="WP_136577212.1">
    <property type="nucleotide sequence ID" value="NZ_STFF01000002.1"/>
</dbReference>
<proteinExistence type="predicted"/>
<reference evidence="2 3" key="1">
    <citation type="submission" date="2019-04" db="EMBL/GenBank/DDBJ databases">
        <title>Niastella caeni sp. nov., isolated from activated sludge.</title>
        <authorList>
            <person name="Sheng M."/>
        </authorList>
    </citation>
    <scope>NUCLEOTIDE SEQUENCE [LARGE SCALE GENOMIC DNA]</scope>
    <source>
        <strain evidence="2 3">HX-2-15</strain>
    </source>
</reference>
<dbReference type="OrthoDB" id="680818at2"/>
<feature type="transmembrane region" description="Helical" evidence="1">
    <location>
        <begin position="6"/>
        <end position="24"/>
    </location>
</feature>
<dbReference type="EMBL" id="STFF01000002">
    <property type="protein sequence ID" value="THU40459.1"/>
    <property type="molecule type" value="Genomic_DNA"/>
</dbReference>
<keyword evidence="1" id="KW-0472">Membrane</keyword>
<name>A0A4S8I011_9BACT</name>
<dbReference type="Proteomes" id="UP000306918">
    <property type="component" value="Unassembled WGS sequence"/>
</dbReference>
<evidence type="ECO:0000256" key="1">
    <source>
        <dbReference type="SAM" id="Phobius"/>
    </source>
</evidence>
<keyword evidence="1" id="KW-1133">Transmembrane helix</keyword>
<organism evidence="2 3">
    <name type="scientific">Niastella caeni</name>
    <dbReference type="NCBI Taxonomy" id="2569763"/>
    <lineage>
        <taxon>Bacteria</taxon>
        <taxon>Pseudomonadati</taxon>
        <taxon>Bacteroidota</taxon>
        <taxon>Chitinophagia</taxon>
        <taxon>Chitinophagales</taxon>
        <taxon>Chitinophagaceae</taxon>
        <taxon>Niastella</taxon>
    </lineage>
</organism>
<evidence type="ECO:0008006" key="4">
    <source>
        <dbReference type="Google" id="ProtNLM"/>
    </source>
</evidence>
<protein>
    <recommendedName>
        <fullName evidence="4">Tetratricopeptide repeat protein</fullName>
    </recommendedName>
</protein>